<keyword evidence="4" id="KW-0732">Signal</keyword>
<organism evidence="16">
    <name type="scientific">Notodromas monacha</name>
    <dbReference type="NCBI Taxonomy" id="399045"/>
    <lineage>
        <taxon>Eukaryota</taxon>
        <taxon>Metazoa</taxon>
        <taxon>Ecdysozoa</taxon>
        <taxon>Arthropoda</taxon>
        <taxon>Crustacea</taxon>
        <taxon>Oligostraca</taxon>
        <taxon>Ostracoda</taxon>
        <taxon>Podocopa</taxon>
        <taxon>Podocopida</taxon>
        <taxon>Cypridocopina</taxon>
        <taxon>Cypridoidea</taxon>
        <taxon>Cyprididae</taxon>
        <taxon>Notodromas</taxon>
    </lineage>
</organism>
<dbReference type="PROSITE" id="PS00452">
    <property type="entry name" value="GUANYLATE_CYCLASE_1"/>
    <property type="match status" value="1"/>
</dbReference>
<feature type="transmembrane region" description="Helical" evidence="14">
    <location>
        <begin position="581"/>
        <end position="599"/>
    </location>
</feature>
<dbReference type="Proteomes" id="UP000678499">
    <property type="component" value="Unassembled WGS sequence"/>
</dbReference>
<evidence type="ECO:0000256" key="9">
    <source>
        <dbReference type="ARBA" id="ARBA00023170"/>
    </source>
</evidence>
<dbReference type="Gene3D" id="6.10.250.780">
    <property type="match status" value="1"/>
</dbReference>
<dbReference type="GO" id="GO:0004016">
    <property type="term" value="F:adenylate cyclase activity"/>
    <property type="evidence" value="ECO:0007669"/>
    <property type="project" value="TreeGrafter"/>
</dbReference>
<accession>A0A7R9BS46</accession>
<evidence type="ECO:0000313" key="16">
    <source>
        <dbReference type="EMBL" id="CAD7279142.1"/>
    </source>
</evidence>
<keyword evidence="8 14" id="KW-0472">Membrane</keyword>
<dbReference type="PANTHER" id="PTHR11920:SF501">
    <property type="entry name" value="GUANYLATE CYCLASE 32E"/>
    <property type="match status" value="1"/>
</dbReference>
<keyword evidence="3 14" id="KW-0812">Transmembrane</keyword>
<evidence type="ECO:0000256" key="5">
    <source>
        <dbReference type="ARBA" id="ARBA00022741"/>
    </source>
</evidence>
<keyword evidence="17" id="KW-1185">Reference proteome</keyword>
<evidence type="ECO:0000256" key="2">
    <source>
        <dbReference type="ARBA" id="ARBA00012202"/>
    </source>
</evidence>
<keyword evidence="10" id="KW-0325">Glycoprotein</keyword>
<dbReference type="EC" id="4.6.1.2" evidence="2"/>
<name>A0A7R9BS46_9CRUS</name>
<evidence type="ECO:0000256" key="11">
    <source>
        <dbReference type="ARBA" id="ARBA00023239"/>
    </source>
</evidence>
<comment type="subcellular location">
    <subcellularLocation>
        <location evidence="1">Membrane</location>
        <topology evidence="1">Single-pass type I membrane protein</topology>
    </subcellularLocation>
</comment>
<feature type="domain" description="Guanylate cyclase" evidence="15">
    <location>
        <begin position="61"/>
        <end position="191"/>
    </location>
</feature>
<dbReference type="AlphaFoldDB" id="A0A7R9BS46"/>
<dbReference type="InterPro" id="IPR018297">
    <property type="entry name" value="A/G_cyclase_CS"/>
</dbReference>
<dbReference type="GO" id="GO:0007168">
    <property type="term" value="P:receptor guanylyl cyclase signaling pathway"/>
    <property type="evidence" value="ECO:0007669"/>
    <property type="project" value="TreeGrafter"/>
</dbReference>
<evidence type="ECO:0000256" key="4">
    <source>
        <dbReference type="ARBA" id="ARBA00022729"/>
    </source>
</evidence>
<evidence type="ECO:0000256" key="10">
    <source>
        <dbReference type="ARBA" id="ARBA00023180"/>
    </source>
</evidence>
<dbReference type="OrthoDB" id="1890790at2759"/>
<evidence type="ECO:0000259" key="15">
    <source>
        <dbReference type="PROSITE" id="PS50125"/>
    </source>
</evidence>
<evidence type="ECO:0000256" key="8">
    <source>
        <dbReference type="ARBA" id="ARBA00023136"/>
    </source>
</evidence>
<comment type="similarity">
    <text evidence="13">Belongs to the adenylyl cyclase class-4/guanylyl cyclase family.</text>
</comment>
<keyword evidence="6 14" id="KW-1133">Transmembrane helix</keyword>
<evidence type="ECO:0000256" key="13">
    <source>
        <dbReference type="RuleBase" id="RU000405"/>
    </source>
</evidence>
<evidence type="ECO:0000313" key="17">
    <source>
        <dbReference type="Proteomes" id="UP000678499"/>
    </source>
</evidence>
<keyword evidence="11 13" id="KW-0456">Lyase</keyword>
<dbReference type="GO" id="GO:0005525">
    <property type="term" value="F:GTP binding"/>
    <property type="evidence" value="ECO:0007669"/>
    <property type="project" value="UniProtKB-KW"/>
</dbReference>
<dbReference type="FunFam" id="3.30.70.1230:FF:000004">
    <property type="entry name" value="Guanylate cyclase"/>
    <property type="match status" value="1"/>
</dbReference>
<dbReference type="InterPro" id="IPR029787">
    <property type="entry name" value="Nucleotide_cyclase"/>
</dbReference>
<evidence type="ECO:0000256" key="6">
    <source>
        <dbReference type="ARBA" id="ARBA00022989"/>
    </source>
</evidence>
<reference evidence="16" key="1">
    <citation type="submission" date="2020-11" db="EMBL/GenBank/DDBJ databases">
        <authorList>
            <person name="Tran Van P."/>
        </authorList>
    </citation>
    <scope>NUCLEOTIDE SEQUENCE</scope>
</reference>
<gene>
    <name evidence="16" type="ORF">NMOB1V02_LOCUS6824</name>
</gene>
<dbReference type="GO" id="GO:0001653">
    <property type="term" value="F:peptide receptor activity"/>
    <property type="evidence" value="ECO:0007669"/>
    <property type="project" value="TreeGrafter"/>
</dbReference>
<dbReference type="EMBL" id="OA883541">
    <property type="protein sequence ID" value="CAD7279142.1"/>
    <property type="molecule type" value="Genomic_DNA"/>
</dbReference>
<evidence type="ECO:0000256" key="3">
    <source>
        <dbReference type="ARBA" id="ARBA00022692"/>
    </source>
</evidence>
<protein>
    <recommendedName>
        <fullName evidence="2">guanylate cyclase</fullName>
        <ecNumber evidence="2">4.6.1.2</ecNumber>
    </recommendedName>
</protein>
<keyword evidence="7" id="KW-0342">GTP-binding</keyword>
<evidence type="ECO:0000256" key="1">
    <source>
        <dbReference type="ARBA" id="ARBA00004479"/>
    </source>
</evidence>
<dbReference type="SMART" id="SM00044">
    <property type="entry name" value="CYCc"/>
    <property type="match status" value="1"/>
</dbReference>
<sequence>MLAIMEKYASNLEDLVKERTEALMEEKRITEMLLLRMLPKTVADCLKRGEQVEAESFDCVTIYFSDIVGFTELSASSTPLQVVDLLNDLYTLCDSIIGSYNVYKVETIGDAYMVVSGLPNRNGDNHAAEIASMALHLLSEIKCFKIRHRPGEQLKLRIGIHSGPCCAGVVGLRMPRYCLFGDTVNTASRMESSGYPLKIHVSSSTKEILDHLGGYMFEDRGLIPIKGKGEMRTYWLVDEEPTRSKRSRMLATAGTSSSSRRSMSLRLPTAHNGSISPHFNNFCLLQTRQIPSNKLPLSQLQHIPKHHLGGAGSEQLPGGVLPGFRLSRLPSMPSSITRSFHERRGITDGKLQVPGAKRSELFASHELLKPVNNLQSPVQQQKPPLSAKLLPSGGSDYWPPHSPHPMSRLPSRNASIDITDHHRFGAVSFIANSVNLGSMMTRSRSMGEAAENPLDTNNAGYLETHKLDLRSQGIEELCEDADEAESQIVAKNPMEGPLITLEHPLLPEKANSRVSLTENRGIGQEGPLIISALNPQKPDQEEKPGFSVQMTCLNPPPLDLKRSGRSFPNMASGKGMLLEEFPWIGVGIIILIIIVALWMRTKLEKKPRVFIGEERMSSNHEVFNGIVRRKRADALRDCSVVLNRSSDLDRLAEDLVS</sequence>
<evidence type="ECO:0000256" key="14">
    <source>
        <dbReference type="SAM" id="Phobius"/>
    </source>
</evidence>
<dbReference type="GO" id="GO:0035556">
    <property type="term" value="P:intracellular signal transduction"/>
    <property type="evidence" value="ECO:0007669"/>
    <property type="project" value="InterPro"/>
</dbReference>
<dbReference type="Pfam" id="PF00211">
    <property type="entry name" value="Guanylate_cyc"/>
    <property type="match status" value="1"/>
</dbReference>
<evidence type="ECO:0000256" key="7">
    <source>
        <dbReference type="ARBA" id="ARBA00023134"/>
    </source>
</evidence>
<proteinExistence type="inferred from homology"/>
<dbReference type="Gene3D" id="3.30.70.1230">
    <property type="entry name" value="Nucleotide cyclase"/>
    <property type="match status" value="1"/>
</dbReference>
<dbReference type="PANTHER" id="PTHR11920">
    <property type="entry name" value="GUANYLYL CYCLASE"/>
    <property type="match status" value="1"/>
</dbReference>
<dbReference type="CDD" id="cd07302">
    <property type="entry name" value="CHD"/>
    <property type="match status" value="1"/>
</dbReference>
<dbReference type="GO" id="GO:0005886">
    <property type="term" value="C:plasma membrane"/>
    <property type="evidence" value="ECO:0007669"/>
    <property type="project" value="TreeGrafter"/>
</dbReference>
<dbReference type="PROSITE" id="PS50125">
    <property type="entry name" value="GUANYLATE_CYCLASE_2"/>
    <property type="match status" value="1"/>
</dbReference>
<dbReference type="EMBL" id="CAJPEX010001504">
    <property type="protein sequence ID" value="CAG0919294.1"/>
    <property type="molecule type" value="Genomic_DNA"/>
</dbReference>
<evidence type="ECO:0000256" key="12">
    <source>
        <dbReference type="ARBA" id="ARBA00023293"/>
    </source>
</evidence>
<dbReference type="GO" id="GO:0004383">
    <property type="term" value="F:guanylate cyclase activity"/>
    <property type="evidence" value="ECO:0007669"/>
    <property type="project" value="UniProtKB-EC"/>
</dbReference>
<dbReference type="SUPFAM" id="SSF55073">
    <property type="entry name" value="Nucleotide cyclase"/>
    <property type="match status" value="1"/>
</dbReference>
<dbReference type="InterPro" id="IPR001054">
    <property type="entry name" value="A/G_cyclase"/>
</dbReference>
<dbReference type="InterPro" id="IPR050401">
    <property type="entry name" value="Cyclic_nucleotide_synthase"/>
</dbReference>
<keyword evidence="5" id="KW-0547">Nucleotide-binding</keyword>
<keyword evidence="12" id="KW-0141">cGMP biosynthesis</keyword>
<keyword evidence="9" id="KW-0675">Receptor</keyword>